<dbReference type="PANTHER" id="PTHR11439:SF455">
    <property type="entry name" value="RLK (RECEPTOR-LIKE PROTEIN KINASE) 8, PUTATIVE-RELATED"/>
    <property type="match status" value="1"/>
</dbReference>
<comment type="caution">
    <text evidence="2">The sequence shown here is derived from an EMBL/GenBank/DDBJ whole genome shotgun (WGS) entry which is preliminary data.</text>
</comment>
<dbReference type="PANTHER" id="PTHR11439">
    <property type="entry name" value="GAG-POL-RELATED RETROTRANSPOSON"/>
    <property type="match status" value="1"/>
</dbReference>
<evidence type="ECO:0000256" key="1">
    <source>
        <dbReference type="SAM" id="MobiDB-lite"/>
    </source>
</evidence>
<evidence type="ECO:0008006" key="4">
    <source>
        <dbReference type="Google" id="ProtNLM"/>
    </source>
</evidence>
<proteinExistence type="predicted"/>
<protein>
    <recommendedName>
        <fullName evidence="4">Secreted RxLR effector protein 161-like</fullName>
    </recommendedName>
</protein>
<feature type="compositionally biased region" description="Basic and acidic residues" evidence="1">
    <location>
        <begin position="256"/>
        <end position="281"/>
    </location>
</feature>
<dbReference type="CDD" id="cd09272">
    <property type="entry name" value="RNase_HI_RT_Ty1"/>
    <property type="match status" value="1"/>
</dbReference>
<accession>A0A833XBK6</accession>
<sequence length="281" mass="31835">MLDAKPVSSPMSSSQKLLLFSGAPYSDPSHYQIIVGALQYLSLTWPDISFVVNKVCQFMHKPTDEHWTAVKRILRYLKFSINFGFLIRPSMSTQLSIYSDADWAGCPDDRKSTSGFCIFFYDNLISWSSKKQPTMARSSTEAEYRAVAYATAESIWLQSLLRELGIFLSQRPTLWCDNIGATYLTANPVFHARTKHVKIDYHFVRERVQQKSLDVRFISSKDKLADGLTKALVSTRFSHLRSKLNVQPSPMSLQGRIKEIPSKIDDSKSKSTDDSKLASSP</sequence>
<dbReference type="SUPFAM" id="SSF56672">
    <property type="entry name" value="DNA/RNA polymerases"/>
    <property type="match status" value="1"/>
</dbReference>
<dbReference type="Proteomes" id="UP000619265">
    <property type="component" value="Unassembled WGS sequence"/>
</dbReference>
<dbReference type="EMBL" id="LIHL02000008">
    <property type="protein sequence ID" value="KAF5463438.1"/>
    <property type="molecule type" value="Genomic_DNA"/>
</dbReference>
<organism evidence="2 3">
    <name type="scientific">Juglans regia</name>
    <name type="common">English walnut</name>
    <dbReference type="NCBI Taxonomy" id="51240"/>
    <lineage>
        <taxon>Eukaryota</taxon>
        <taxon>Viridiplantae</taxon>
        <taxon>Streptophyta</taxon>
        <taxon>Embryophyta</taxon>
        <taxon>Tracheophyta</taxon>
        <taxon>Spermatophyta</taxon>
        <taxon>Magnoliopsida</taxon>
        <taxon>eudicotyledons</taxon>
        <taxon>Gunneridae</taxon>
        <taxon>Pentapetalae</taxon>
        <taxon>rosids</taxon>
        <taxon>fabids</taxon>
        <taxon>Fagales</taxon>
        <taxon>Juglandaceae</taxon>
        <taxon>Juglans</taxon>
    </lineage>
</organism>
<reference evidence="2" key="1">
    <citation type="submission" date="2015-10" db="EMBL/GenBank/DDBJ databases">
        <authorList>
            <person name="Martinez-Garcia P.J."/>
            <person name="Crepeau M.W."/>
            <person name="Puiu D."/>
            <person name="Gonzalez-Ibeas D."/>
            <person name="Whalen J."/>
            <person name="Stevens K."/>
            <person name="Paul R."/>
            <person name="Butterfield T."/>
            <person name="Britton M."/>
            <person name="Reagan R."/>
            <person name="Chakraborty S."/>
            <person name="Walawage S.L."/>
            <person name="Vasquez-Gross H.A."/>
            <person name="Cardeno C."/>
            <person name="Famula R."/>
            <person name="Pratt K."/>
            <person name="Kuruganti S."/>
            <person name="Aradhya M.K."/>
            <person name="Leslie C.A."/>
            <person name="Dandekar A.M."/>
            <person name="Salzberg S.L."/>
            <person name="Wegrzyn J.L."/>
            <person name="Langley C.H."/>
            <person name="Neale D.B."/>
        </authorList>
    </citation>
    <scope>NUCLEOTIDE SEQUENCE</scope>
    <source>
        <tissue evidence="2">Leaves</tissue>
    </source>
</reference>
<evidence type="ECO:0000313" key="3">
    <source>
        <dbReference type="Proteomes" id="UP000619265"/>
    </source>
</evidence>
<dbReference type="AlphaFoldDB" id="A0A833XBK6"/>
<feature type="region of interest" description="Disordered" evidence="1">
    <location>
        <begin position="250"/>
        <end position="281"/>
    </location>
</feature>
<evidence type="ECO:0000313" key="2">
    <source>
        <dbReference type="EMBL" id="KAF5463438.1"/>
    </source>
</evidence>
<name>A0A833XBK6_JUGRE</name>
<reference evidence="2" key="2">
    <citation type="submission" date="2020-03" db="EMBL/GenBank/DDBJ databases">
        <title>Walnut 2.0.</title>
        <authorList>
            <person name="Marrano A."/>
            <person name="Britton M."/>
            <person name="Zimin A.V."/>
            <person name="Zaini P.A."/>
            <person name="Workman R."/>
            <person name="Puiu D."/>
            <person name="Bianco L."/>
            <person name="Allen B.J."/>
            <person name="Troggio M."/>
            <person name="Leslie C.A."/>
            <person name="Timp W."/>
            <person name="Dendekar A."/>
            <person name="Salzberg S.L."/>
            <person name="Neale D.B."/>
        </authorList>
    </citation>
    <scope>NUCLEOTIDE SEQUENCE</scope>
    <source>
        <tissue evidence="2">Leaves</tissue>
    </source>
</reference>
<gene>
    <name evidence="2" type="ORF">F2P56_019353</name>
</gene>
<dbReference type="Gramene" id="Jr08_21610_p1">
    <property type="protein sequence ID" value="cds.Jr08_21610_p1"/>
    <property type="gene ID" value="Jr08_21610"/>
</dbReference>
<dbReference type="InterPro" id="IPR043502">
    <property type="entry name" value="DNA/RNA_pol_sf"/>
</dbReference>